<dbReference type="InterPro" id="IPR022803">
    <property type="entry name" value="Ribosomal_uL5_dom_sf"/>
</dbReference>
<dbReference type="GO" id="GO:0005840">
    <property type="term" value="C:ribosome"/>
    <property type="evidence" value="ECO:0007669"/>
    <property type="project" value="UniProtKB-KW"/>
</dbReference>
<feature type="region of interest" description="Disordered" evidence="4">
    <location>
        <begin position="71"/>
        <end position="106"/>
    </location>
</feature>
<dbReference type="Pfam" id="PF00281">
    <property type="entry name" value="Ribosomal_L5"/>
    <property type="match status" value="1"/>
</dbReference>
<proteinExistence type="inferred from homology"/>
<dbReference type="PANTHER" id="PTHR11994">
    <property type="entry name" value="60S RIBOSOMAL PROTEIN L11-RELATED"/>
    <property type="match status" value="1"/>
</dbReference>
<name>A0A1R0H8U3_9FUNG</name>
<dbReference type="EMBL" id="LSSL01000090">
    <property type="protein sequence ID" value="OLY85508.1"/>
    <property type="molecule type" value="Genomic_DNA"/>
</dbReference>
<evidence type="ECO:0000259" key="6">
    <source>
        <dbReference type="Pfam" id="PF00673"/>
    </source>
</evidence>
<protein>
    <submittedName>
        <fullName evidence="7">Putative 54S ribosomal protein L7, mitochondrial</fullName>
    </submittedName>
</protein>
<evidence type="ECO:0000313" key="7">
    <source>
        <dbReference type="EMBL" id="OLY85508.1"/>
    </source>
</evidence>
<dbReference type="InterPro" id="IPR031310">
    <property type="entry name" value="Ribosomal_uL5_N"/>
</dbReference>
<sequence length="296" mass="32962">MNRIISNLSGLSSFRGTRAFSIKGINYRSYSRLADYYNNTLRDDLTILQYRYKSEKLDEYIKSKNLDTIESSSETPIRDSSSANSSLKTDPSTTTSKKKPTETERLLGKNVRKIPEILEMNGLNSASVESVTVHIRMKEALGNKNNILSGLMALQCITGEKPEVVKARSDAAAWKLRKGMPISAKVTLTGQSMYIFLDKLVETVLPRLKEWDGLKVNSGDGLGNFSLGFTPAALGLFTEIEAVYDMFPIVYGLMVNIKTTARRNSEGRLLLSGLKFPLVVPRPRAAPPKKRSKKSR</sequence>
<evidence type="ECO:0000256" key="1">
    <source>
        <dbReference type="ARBA" id="ARBA00008553"/>
    </source>
</evidence>
<dbReference type="Pfam" id="PF00673">
    <property type="entry name" value="Ribosomal_L5_C"/>
    <property type="match status" value="1"/>
</dbReference>
<dbReference type="GO" id="GO:0003735">
    <property type="term" value="F:structural constituent of ribosome"/>
    <property type="evidence" value="ECO:0007669"/>
    <property type="project" value="InterPro"/>
</dbReference>
<feature type="compositionally biased region" description="Polar residues" evidence="4">
    <location>
        <begin position="71"/>
        <end position="84"/>
    </location>
</feature>
<evidence type="ECO:0000259" key="5">
    <source>
        <dbReference type="Pfam" id="PF00281"/>
    </source>
</evidence>
<dbReference type="GO" id="GO:1990904">
    <property type="term" value="C:ribonucleoprotein complex"/>
    <property type="evidence" value="ECO:0007669"/>
    <property type="project" value="UniProtKB-KW"/>
</dbReference>
<comment type="caution">
    <text evidence="7">The sequence shown here is derived from an EMBL/GenBank/DDBJ whole genome shotgun (WGS) entry which is preliminary data.</text>
</comment>
<dbReference type="AlphaFoldDB" id="A0A1R0H8U3"/>
<dbReference type="OrthoDB" id="539541at2759"/>
<gene>
    <name evidence="7" type="ORF">AYI68_g299</name>
</gene>
<comment type="similarity">
    <text evidence="1">Belongs to the universal ribosomal protein uL5 family.</text>
</comment>
<feature type="domain" description="Large ribosomal subunit protein uL5 C-terminal" evidence="6">
    <location>
        <begin position="181"/>
        <end position="277"/>
    </location>
</feature>
<evidence type="ECO:0000313" key="8">
    <source>
        <dbReference type="Proteomes" id="UP000187455"/>
    </source>
</evidence>
<keyword evidence="2 7" id="KW-0689">Ribosomal protein</keyword>
<dbReference type="Gene3D" id="3.30.1440.10">
    <property type="match status" value="1"/>
</dbReference>
<accession>A0A1R0H8U3</accession>
<dbReference type="GO" id="GO:0006412">
    <property type="term" value="P:translation"/>
    <property type="evidence" value="ECO:0007669"/>
    <property type="project" value="InterPro"/>
</dbReference>
<dbReference type="STRING" id="133383.A0A1R0H8U3"/>
<dbReference type="InterPro" id="IPR002132">
    <property type="entry name" value="Ribosomal_uL5"/>
</dbReference>
<evidence type="ECO:0000256" key="2">
    <source>
        <dbReference type="ARBA" id="ARBA00022980"/>
    </source>
</evidence>
<dbReference type="InterPro" id="IPR031309">
    <property type="entry name" value="Ribosomal_uL5_C"/>
</dbReference>
<dbReference type="SUPFAM" id="SSF55282">
    <property type="entry name" value="RL5-like"/>
    <property type="match status" value="1"/>
</dbReference>
<organism evidence="7 8">
    <name type="scientific">Smittium mucronatum</name>
    <dbReference type="NCBI Taxonomy" id="133383"/>
    <lineage>
        <taxon>Eukaryota</taxon>
        <taxon>Fungi</taxon>
        <taxon>Fungi incertae sedis</taxon>
        <taxon>Zoopagomycota</taxon>
        <taxon>Kickxellomycotina</taxon>
        <taxon>Harpellomycetes</taxon>
        <taxon>Harpellales</taxon>
        <taxon>Legeriomycetaceae</taxon>
        <taxon>Smittium</taxon>
    </lineage>
</organism>
<dbReference type="Proteomes" id="UP000187455">
    <property type="component" value="Unassembled WGS sequence"/>
</dbReference>
<evidence type="ECO:0000256" key="4">
    <source>
        <dbReference type="SAM" id="MobiDB-lite"/>
    </source>
</evidence>
<feature type="domain" description="Large ribosomal subunit protein uL5 N-terminal" evidence="5">
    <location>
        <begin position="127"/>
        <end position="177"/>
    </location>
</feature>
<reference evidence="7 8" key="1">
    <citation type="journal article" date="2016" name="Mol. Biol. Evol.">
        <title>Genome-Wide Survey of Gut Fungi (Harpellales) Reveals the First Horizontally Transferred Ubiquitin Gene from a Mosquito Host.</title>
        <authorList>
            <person name="Wang Y."/>
            <person name="White M.M."/>
            <person name="Kvist S."/>
            <person name="Moncalvo J.M."/>
        </authorList>
    </citation>
    <scope>NUCLEOTIDE SEQUENCE [LARGE SCALE GENOMIC DNA]</scope>
    <source>
        <strain evidence="7 8">ALG-7-W6</strain>
    </source>
</reference>
<keyword evidence="8" id="KW-1185">Reference proteome</keyword>
<keyword evidence="3" id="KW-0687">Ribonucleoprotein</keyword>
<feature type="compositionally biased region" description="Low complexity" evidence="4">
    <location>
        <begin position="85"/>
        <end position="95"/>
    </location>
</feature>
<evidence type="ECO:0000256" key="3">
    <source>
        <dbReference type="ARBA" id="ARBA00023274"/>
    </source>
</evidence>